<proteinExistence type="predicted"/>
<keyword evidence="2" id="KW-1185">Reference proteome</keyword>
<evidence type="ECO:0000313" key="1">
    <source>
        <dbReference type="EMBL" id="UXN58720.1"/>
    </source>
</evidence>
<geneLocation type="plasmid" evidence="1 2">
    <name>p_unnamed1</name>
</geneLocation>
<name>A0ACD4CZ30_9HYPH</name>
<dbReference type="EMBL" id="CP104972">
    <property type="protein sequence ID" value="UXN58720.1"/>
    <property type="molecule type" value="Genomic_DNA"/>
</dbReference>
<evidence type="ECO:0000313" key="2">
    <source>
        <dbReference type="Proteomes" id="UP001061991"/>
    </source>
</evidence>
<dbReference type="Proteomes" id="UP001061991">
    <property type="component" value="Plasmid p_unnamed1"/>
</dbReference>
<protein>
    <submittedName>
        <fullName evidence="1">Uncharacterized protein</fullName>
    </submittedName>
</protein>
<organism evidence="1 2">
    <name type="scientific">Phyllobacterium zundukense</name>
    <dbReference type="NCBI Taxonomy" id="1867719"/>
    <lineage>
        <taxon>Bacteria</taxon>
        <taxon>Pseudomonadati</taxon>
        <taxon>Pseudomonadota</taxon>
        <taxon>Alphaproteobacteria</taxon>
        <taxon>Hyphomicrobiales</taxon>
        <taxon>Phyllobacteriaceae</taxon>
        <taxon>Phyllobacterium</taxon>
    </lineage>
</organism>
<reference evidence="1" key="1">
    <citation type="submission" date="2022-09" db="EMBL/GenBank/DDBJ databases">
        <title>Interaction between co-microsymbionts with complementary sets of symbiotic genes in legume-rhizobium systems.</title>
        <authorList>
            <person name="Safronova V."/>
            <person name="Sazanova A."/>
            <person name="Afonin A."/>
            <person name="Chirak E."/>
        </authorList>
    </citation>
    <scope>NUCLEOTIDE SEQUENCE</scope>
    <source>
        <strain evidence="1">A18/3m</strain>
    </source>
</reference>
<accession>A0ACD4CZ30</accession>
<gene>
    <name evidence="1" type="ORF">N8E88_12185</name>
</gene>
<sequence length="42" mass="4054">MAEATGLDRIGIPVCMAVRPNSGMLAVSQGKGISAAHGGASA</sequence>
<keyword evidence="1" id="KW-0614">Plasmid</keyword>